<evidence type="ECO:0000313" key="2">
    <source>
        <dbReference type="EMBL" id="AEH93862.1"/>
    </source>
</evidence>
<sequence length="89" mass="9867">MEEGTVMANLSELPNIGKVLEQDLIKAGIKTPGELKDVGSKEAFLRIWENDSSVCLSELCALEGAVQGIRWHDLDEAKKSELKKFHQSL</sequence>
<evidence type="ECO:0000313" key="3">
    <source>
        <dbReference type="Proteomes" id="UP000000486"/>
    </source>
</evidence>
<feature type="domain" description="TfoX C-terminal" evidence="1">
    <location>
        <begin position="8"/>
        <end position="84"/>
    </location>
</feature>
<dbReference type="HOGENOM" id="CLU_163277_2_1_9"/>
<dbReference type="KEGG" id="lmq:LMM7_2857"/>
<dbReference type="InterPro" id="IPR047525">
    <property type="entry name" value="TfoX-like"/>
</dbReference>
<dbReference type="InterPro" id="IPR007077">
    <property type="entry name" value="TfoX_C"/>
</dbReference>
<organism evidence="2 3">
    <name type="scientific">Listeria monocytogenes serotype 4a (strain M7)</name>
    <dbReference type="NCBI Taxonomy" id="1030009"/>
    <lineage>
        <taxon>Bacteria</taxon>
        <taxon>Bacillati</taxon>
        <taxon>Bacillota</taxon>
        <taxon>Bacilli</taxon>
        <taxon>Bacillales</taxon>
        <taxon>Listeriaceae</taxon>
        <taxon>Listeria</taxon>
    </lineage>
</organism>
<dbReference type="PATRIC" id="fig|1030009.3.peg.2846"/>
<gene>
    <name evidence="2" type="ordered locus">LMM7_2857</name>
</gene>
<accession>A0A0E0UZJ5</accession>
<proteinExistence type="predicted"/>
<dbReference type="EMBL" id="CP002816">
    <property type="protein sequence ID" value="AEH93862.1"/>
    <property type="molecule type" value="Genomic_DNA"/>
</dbReference>
<evidence type="ECO:0000259" key="1">
    <source>
        <dbReference type="Pfam" id="PF04994"/>
    </source>
</evidence>
<dbReference type="Proteomes" id="UP000000486">
    <property type="component" value="Chromosome"/>
</dbReference>
<dbReference type="Pfam" id="PF04994">
    <property type="entry name" value="TfoX_C"/>
    <property type="match status" value="1"/>
</dbReference>
<name>A0A0E0UZJ5_LISMM</name>
<dbReference type="Gene3D" id="1.10.150.20">
    <property type="entry name" value="5' to 3' exonuclease, C-terminal subdomain"/>
    <property type="match status" value="1"/>
</dbReference>
<protein>
    <recommendedName>
        <fullName evidence="1">TfoX C-terminal domain-containing protein</fullName>
    </recommendedName>
</protein>
<reference evidence="2 3" key="1">
    <citation type="journal article" date="2011" name="J. Bacteriol.">
        <title>Genome sequence of the nonpathogenic Listeria monocytogenes serovar 4a strain M7.</title>
        <authorList>
            <person name="Chen J."/>
            <person name="Xia Y."/>
            <person name="Cheng C."/>
            <person name="Fang C."/>
            <person name="Shan Y."/>
            <person name="Jin G."/>
            <person name="Fang W."/>
        </authorList>
    </citation>
    <scope>NUCLEOTIDE SEQUENCE [LARGE SCALE GENOMIC DNA]</scope>
    <source>
        <strain evidence="2 3">M7</strain>
    </source>
</reference>
<dbReference type="PANTHER" id="PTHR36121:SF1">
    <property type="entry name" value="PROTEIN SXY"/>
    <property type="match status" value="1"/>
</dbReference>
<dbReference type="PANTHER" id="PTHR36121">
    <property type="entry name" value="PROTEIN SXY"/>
    <property type="match status" value="1"/>
</dbReference>
<dbReference type="AlphaFoldDB" id="A0A0E0UZJ5"/>